<comment type="similarity">
    <text evidence="2">Belongs to the bacterial solute-binding protein 8 family.</text>
</comment>
<dbReference type="GO" id="GO:0030288">
    <property type="term" value="C:outer membrane-bounded periplasmic space"/>
    <property type="evidence" value="ECO:0007669"/>
    <property type="project" value="TreeGrafter"/>
</dbReference>
<sequence>MLSRRQFCQTALSATALLLSGCLPDGARKSRLHVYHPQSGQAFPVQIRHALGTTAIVRQPQRIIILGVETVDIAYELGVIPLAIESSFWGGDKDGYLEWYRQAVEQSGQKLPEFINMYPEPDVEKLITLRPDVILAPQSGIDAPLYRQLSAIAPVVAYPDRPWLTTIDEIITLTAAALGKPAEAAALRQKIAGHQARIKQKYPQFQRYNFAYIYGNARQSALSVYREGDTRVDAFTDMGFRLAPFVQQLPMRPGSFTSTLGMENADRLNDVDLLITWFNTEQERDQTLNHPIFAGIPAVKRGSYIAFTDKALATAMYQGTPLALNWGLQRFLPMLLDALAKVGR</sequence>
<protein>
    <submittedName>
        <fullName evidence="6">Iron-siderophore ABC transporter substrate-binding protein</fullName>
    </submittedName>
</protein>
<organism evidence="6 7">
    <name type="scientific">Neisseria chenwenguii</name>
    <dbReference type="NCBI Taxonomy" id="1853278"/>
    <lineage>
        <taxon>Bacteria</taxon>
        <taxon>Pseudomonadati</taxon>
        <taxon>Pseudomonadota</taxon>
        <taxon>Betaproteobacteria</taxon>
        <taxon>Neisseriales</taxon>
        <taxon>Neisseriaceae</taxon>
        <taxon>Neisseria</taxon>
    </lineage>
</organism>
<dbReference type="Gene3D" id="3.40.50.1980">
    <property type="entry name" value="Nitrogenase molybdenum iron protein domain"/>
    <property type="match status" value="2"/>
</dbReference>
<comment type="subcellular location">
    <subcellularLocation>
        <location evidence="1">Cell envelope</location>
    </subcellularLocation>
</comment>
<keyword evidence="7" id="KW-1185">Reference proteome</keyword>
<evidence type="ECO:0000256" key="3">
    <source>
        <dbReference type="ARBA" id="ARBA00022448"/>
    </source>
</evidence>
<dbReference type="PROSITE" id="PS50983">
    <property type="entry name" value="FE_B12_PBP"/>
    <property type="match status" value="1"/>
</dbReference>
<dbReference type="RefSeq" id="WP_089036783.1">
    <property type="nucleotide sequence ID" value="NZ_CP022278.1"/>
</dbReference>
<dbReference type="Proteomes" id="UP000198238">
    <property type="component" value="Chromosome"/>
</dbReference>
<keyword evidence="5" id="KW-0732">Signal</keyword>
<dbReference type="SUPFAM" id="SSF53807">
    <property type="entry name" value="Helical backbone' metal receptor"/>
    <property type="match status" value="1"/>
</dbReference>
<evidence type="ECO:0000256" key="5">
    <source>
        <dbReference type="ARBA" id="ARBA00022729"/>
    </source>
</evidence>
<dbReference type="Pfam" id="PF01497">
    <property type="entry name" value="Peripla_BP_2"/>
    <property type="match status" value="1"/>
</dbReference>
<reference evidence="6 7" key="1">
    <citation type="submission" date="2017-06" db="EMBL/GenBank/DDBJ databases">
        <title>Neisseria chenwenguii sp. nov., isolated from the intestinal contents of Tibetan Plateau Pika in Yushu, Qinghai Province, China.</title>
        <authorList>
            <person name="Zhang G."/>
        </authorList>
    </citation>
    <scope>NUCLEOTIDE SEQUENCE [LARGE SCALE GENOMIC DNA]</scope>
    <source>
        <strain evidence="6 7">10023</strain>
    </source>
</reference>
<keyword evidence="4" id="KW-0410">Iron transport</keyword>
<accession>A0A220S3L9</accession>
<dbReference type="KEGG" id="nei:BG910_10450"/>
<dbReference type="EMBL" id="CP022278">
    <property type="protein sequence ID" value="ASK28091.1"/>
    <property type="molecule type" value="Genomic_DNA"/>
</dbReference>
<dbReference type="InterPro" id="IPR051313">
    <property type="entry name" value="Bact_iron-sidero_bind"/>
</dbReference>
<dbReference type="PANTHER" id="PTHR30532">
    <property type="entry name" value="IRON III DICITRATE-BINDING PERIPLASMIC PROTEIN"/>
    <property type="match status" value="1"/>
</dbReference>
<dbReference type="AlphaFoldDB" id="A0A220S3L9"/>
<proteinExistence type="inferred from homology"/>
<dbReference type="GO" id="GO:1901678">
    <property type="term" value="P:iron coordination entity transport"/>
    <property type="evidence" value="ECO:0007669"/>
    <property type="project" value="UniProtKB-ARBA"/>
</dbReference>
<evidence type="ECO:0000256" key="1">
    <source>
        <dbReference type="ARBA" id="ARBA00004196"/>
    </source>
</evidence>
<keyword evidence="4" id="KW-0406">Ion transport</keyword>
<dbReference type="InterPro" id="IPR002491">
    <property type="entry name" value="ABC_transptr_periplasmic_BD"/>
</dbReference>
<keyword evidence="3" id="KW-0813">Transport</keyword>
<keyword evidence="4" id="KW-0408">Iron</keyword>
<dbReference type="OrthoDB" id="1846031at2"/>
<name>A0A220S3L9_9NEIS</name>
<dbReference type="CDD" id="cd01146">
    <property type="entry name" value="FhuD"/>
    <property type="match status" value="1"/>
</dbReference>
<evidence type="ECO:0000313" key="7">
    <source>
        <dbReference type="Proteomes" id="UP000198238"/>
    </source>
</evidence>
<gene>
    <name evidence="6" type="ORF">BG910_10450</name>
</gene>
<dbReference type="PROSITE" id="PS51257">
    <property type="entry name" value="PROKAR_LIPOPROTEIN"/>
    <property type="match status" value="1"/>
</dbReference>
<evidence type="ECO:0000313" key="6">
    <source>
        <dbReference type="EMBL" id="ASK28091.1"/>
    </source>
</evidence>
<evidence type="ECO:0000256" key="4">
    <source>
        <dbReference type="ARBA" id="ARBA00022496"/>
    </source>
</evidence>
<evidence type="ECO:0000256" key="2">
    <source>
        <dbReference type="ARBA" id="ARBA00008814"/>
    </source>
</evidence>
<dbReference type="PANTHER" id="PTHR30532:SF28">
    <property type="entry name" value="PETROBACTIN-BINDING PROTEIN YCLQ"/>
    <property type="match status" value="1"/>
</dbReference>